<comment type="caution">
    <text evidence="2">The sequence shown here is derived from an EMBL/GenBank/DDBJ whole genome shotgun (WGS) entry which is preliminary data.</text>
</comment>
<evidence type="ECO:0000256" key="1">
    <source>
        <dbReference type="SAM" id="MobiDB-lite"/>
    </source>
</evidence>
<gene>
    <name evidence="2" type="ORF">H5410_013278</name>
</gene>
<dbReference type="EMBL" id="JACXVP010000002">
    <property type="protein sequence ID" value="KAG5628060.1"/>
    <property type="molecule type" value="Genomic_DNA"/>
</dbReference>
<proteinExistence type="predicted"/>
<dbReference type="AlphaFoldDB" id="A0A9J6AUF4"/>
<feature type="region of interest" description="Disordered" evidence="1">
    <location>
        <begin position="105"/>
        <end position="127"/>
    </location>
</feature>
<organism evidence="2 3">
    <name type="scientific">Solanum commersonii</name>
    <name type="common">Commerson's wild potato</name>
    <name type="synonym">Commerson's nightshade</name>
    <dbReference type="NCBI Taxonomy" id="4109"/>
    <lineage>
        <taxon>Eukaryota</taxon>
        <taxon>Viridiplantae</taxon>
        <taxon>Streptophyta</taxon>
        <taxon>Embryophyta</taxon>
        <taxon>Tracheophyta</taxon>
        <taxon>Spermatophyta</taxon>
        <taxon>Magnoliopsida</taxon>
        <taxon>eudicotyledons</taxon>
        <taxon>Gunneridae</taxon>
        <taxon>Pentapetalae</taxon>
        <taxon>asterids</taxon>
        <taxon>lamiids</taxon>
        <taxon>Solanales</taxon>
        <taxon>Solanaceae</taxon>
        <taxon>Solanoideae</taxon>
        <taxon>Solaneae</taxon>
        <taxon>Solanum</taxon>
    </lineage>
</organism>
<accession>A0A9J6AUF4</accession>
<reference evidence="2 3" key="1">
    <citation type="submission" date="2020-09" db="EMBL/GenBank/DDBJ databases">
        <title>De no assembly of potato wild relative species, Solanum commersonii.</title>
        <authorList>
            <person name="Cho K."/>
        </authorList>
    </citation>
    <scope>NUCLEOTIDE SEQUENCE [LARGE SCALE GENOMIC DNA]</scope>
    <source>
        <strain evidence="2">LZ3.2</strain>
        <tissue evidence="2">Leaf</tissue>
    </source>
</reference>
<sequence length="127" mass="14174">MVLLFLLICHTHQKANLERQSMCDLKSVDKRQGEKIGKLKAKRENIRNVLSLAMYVVGKLLSSFSVLMFEAGILIGEVKKGGLIVGHKIVVKNLKKISSERNSNRANLLHLSEPSSDLNSSDCQNEK</sequence>
<evidence type="ECO:0000313" key="2">
    <source>
        <dbReference type="EMBL" id="KAG5628060.1"/>
    </source>
</evidence>
<keyword evidence="3" id="KW-1185">Reference proteome</keyword>
<name>A0A9J6AUF4_SOLCO</name>
<protein>
    <submittedName>
        <fullName evidence="2">Uncharacterized protein</fullName>
    </submittedName>
</protein>
<evidence type="ECO:0000313" key="3">
    <source>
        <dbReference type="Proteomes" id="UP000824120"/>
    </source>
</evidence>
<dbReference type="Proteomes" id="UP000824120">
    <property type="component" value="Chromosome 2"/>
</dbReference>
<feature type="compositionally biased region" description="Polar residues" evidence="1">
    <location>
        <begin position="113"/>
        <end position="127"/>
    </location>
</feature>